<keyword evidence="3" id="KW-1185">Reference proteome</keyword>
<dbReference type="InterPro" id="IPR009305">
    <property type="entry name" value="Mpo1-like"/>
</dbReference>
<dbReference type="Pfam" id="PF06127">
    <property type="entry name" value="Mpo1-like"/>
    <property type="match status" value="1"/>
</dbReference>
<keyword evidence="2" id="KW-0812">Transmembrane</keyword>
<feature type="compositionally biased region" description="Low complexity" evidence="1">
    <location>
        <begin position="7"/>
        <end position="40"/>
    </location>
</feature>
<dbReference type="AlphaFoldDB" id="D6X5D7"/>
<dbReference type="PANTHER" id="PTHR34205">
    <property type="entry name" value="TRANSMEMBRANE PROTEIN"/>
    <property type="match status" value="1"/>
</dbReference>
<proteinExistence type="predicted"/>
<sequence length="156" mass="17038">MTCCGARWPRWGSSTSPRSGGTSRTSRSRSPARTSTSPSPCVRWQGTGRADAARHDGYGAGMAQQQTFESYEEFWPYYVAMHSRAATRWVHLTGTLTGLAVSVYGLARGRKRYAAALPLIGYGTAWPAHFLIEGNNPATFGHPAWSLRGDVQDDPD</sequence>
<feature type="region of interest" description="Disordered" evidence="1">
    <location>
        <begin position="1"/>
        <end position="45"/>
    </location>
</feature>
<accession>D6X5D7</accession>
<dbReference type="Proteomes" id="UP000002805">
    <property type="component" value="Chromosome"/>
</dbReference>
<keyword evidence="2" id="KW-0472">Membrane</keyword>
<dbReference type="eggNOG" id="COG4323">
    <property type="taxonomic scope" value="Bacteria"/>
</dbReference>
<reference evidence="3" key="2">
    <citation type="submission" date="2009-10" db="EMBL/GenBank/DDBJ databases">
        <title>The genome sequence of Streptomyces pristinaespiralis strain ATCC 25486.</title>
        <authorList>
            <consortium name="The Broad Institute Genome Sequencing Platform"/>
            <consortium name="Broad Institute Microbial Sequencing Center"/>
            <person name="Fischbach M."/>
            <person name="Godfrey P."/>
            <person name="Ward D."/>
            <person name="Young S."/>
            <person name="Zeng Q."/>
            <person name="Koehrsen M."/>
            <person name="Alvarado L."/>
            <person name="Berlin A.M."/>
            <person name="Bochicchio J."/>
            <person name="Borenstein D."/>
            <person name="Chapman S.B."/>
            <person name="Chen Z."/>
            <person name="Engels R."/>
            <person name="Freedman E."/>
            <person name="Gellesch M."/>
            <person name="Goldberg J."/>
            <person name="Griggs A."/>
            <person name="Gujja S."/>
            <person name="Heilman E.R."/>
            <person name="Heiman D.I."/>
            <person name="Hepburn T.A."/>
            <person name="Howarth C."/>
            <person name="Jen D."/>
            <person name="Larson L."/>
            <person name="Lewis B."/>
            <person name="Mehta T."/>
            <person name="Park D."/>
            <person name="Pearson M."/>
            <person name="Richards J."/>
            <person name="Roberts A."/>
            <person name="Saif S."/>
            <person name="Shea T.D."/>
            <person name="Shenoy N."/>
            <person name="Sisk P."/>
            <person name="Stolte C."/>
            <person name="Sykes S.N."/>
            <person name="Thomson T."/>
            <person name="Walk T."/>
            <person name="White J."/>
            <person name="Yandava C."/>
            <person name="Straight P."/>
            <person name="Clardy J."/>
            <person name="Hung D."/>
            <person name="Kolter R."/>
            <person name="Mekalanos J."/>
            <person name="Walker S."/>
            <person name="Walsh C.T."/>
            <person name="Wieland-Brown L.C."/>
            <person name="Haas B."/>
            <person name="Nusbaum C."/>
            <person name="Birren B."/>
        </authorList>
    </citation>
    <scope>NUCLEOTIDE SEQUENCE [LARGE SCALE GENOMIC DNA]</scope>
    <source>
        <strain evidence="3">ATCC 25486 / DSM 40338 / CBS 914.69 / JCM 4507 / NBRC 13074 / NRRL 2958 / 5647</strain>
    </source>
</reference>
<dbReference type="HOGENOM" id="CLU_1690628_0_0_11"/>
<reference evidence="3" key="1">
    <citation type="submission" date="2008-02" db="EMBL/GenBank/DDBJ databases">
        <authorList>
            <consortium name="The Broad Institute Genome Sequencing Platform"/>
            <person name="Fischbach M."/>
            <person name="Ward D."/>
            <person name="Young S."/>
            <person name="Jaffe D."/>
            <person name="Gnerre S."/>
            <person name="Berlin A."/>
            <person name="Heiman D."/>
            <person name="Hepburn T."/>
            <person name="Sykes S."/>
            <person name="Alvarado L."/>
            <person name="Kodira C.D."/>
            <person name="Straight P."/>
            <person name="Clardy J."/>
            <person name="Hung D."/>
            <person name="Kolter R."/>
            <person name="Mekalanos J."/>
            <person name="Walker S."/>
            <person name="Walsh C.T."/>
            <person name="Lander E."/>
            <person name="Galagan J."/>
            <person name="Nusbaum C."/>
            <person name="Birren B."/>
        </authorList>
    </citation>
    <scope>NUCLEOTIDE SEQUENCE [LARGE SCALE GENOMIC DNA]</scope>
    <source>
        <strain evidence="3">ATCC 25486 / DSM 40338 / CBS 914.69 / JCM 4507 / NBRC 13074 / NRRL 2958 / 5647</strain>
    </source>
</reference>
<name>D6X5D7_STRE2</name>
<organism evidence="2 3">
    <name type="scientific">Streptomyces pristinaespiralis (strain ATCC 25486 / DSM 40338 / CBS 914.69 / JCM 4507 / KCC S-0507 / NBRC 13074 / NRRL 2958 / 5647)</name>
    <dbReference type="NCBI Taxonomy" id="457429"/>
    <lineage>
        <taxon>Bacteria</taxon>
        <taxon>Bacillati</taxon>
        <taxon>Actinomycetota</taxon>
        <taxon>Actinomycetes</taxon>
        <taxon>Kitasatosporales</taxon>
        <taxon>Streptomycetaceae</taxon>
        <taxon>Streptomyces</taxon>
    </lineage>
</organism>
<dbReference type="PANTHER" id="PTHR34205:SF2">
    <property type="entry name" value="DUF962 DOMAIN-CONTAINING PROTEIN"/>
    <property type="match status" value="1"/>
</dbReference>
<protein>
    <submittedName>
        <fullName evidence="2">Transmembrane protein</fullName>
    </submittedName>
</protein>
<evidence type="ECO:0000256" key="1">
    <source>
        <dbReference type="SAM" id="MobiDB-lite"/>
    </source>
</evidence>
<gene>
    <name evidence="2" type="ORF">SSDG_07300</name>
</gene>
<evidence type="ECO:0000313" key="2">
    <source>
        <dbReference type="EMBL" id="EFH32039.1"/>
    </source>
</evidence>
<feature type="non-terminal residue" evidence="2">
    <location>
        <position position="156"/>
    </location>
</feature>
<evidence type="ECO:0000313" key="3">
    <source>
        <dbReference type="Proteomes" id="UP000002805"/>
    </source>
</evidence>
<dbReference type="EMBL" id="CM000950">
    <property type="protein sequence ID" value="EFH32039.1"/>
    <property type="molecule type" value="Genomic_DNA"/>
</dbReference>